<evidence type="ECO:0000313" key="3">
    <source>
        <dbReference type="Proteomes" id="UP000466578"/>
    </source>
</evidence>
<name>A0ABN6AU65_9MYCO</name>
<dbReference type="Proteomes" id="UP000466578">
    <property type="component" value="Chromosome"/>
</dbReference>
<dbReference type="EMBL" id="AP022597">
    <property type="protein sequence ID" value="BBY72352.1"/>
    <property type="molecule type" value="Genomic_DNA"/>
</dbReference>
<organism evidence="2 3">
    <name type="scientific">Mycobacterium paraintracellulare</name>
    <dbReference type="NCBI Taxonomy" id="1138383"/>
    <lineage>
        <taxon>Bacteria</taxon>
        <taxon>Bacillati</taxon>
        <taxon>Actinomycetota</taxon>
        <taxon>Actinomycetes</taxon>
        <taxon>Mycobacteriales</taxon>
        <taxon>Mycobacteriaceae</taxon>
        <taxon>Mycobacterium</taxon>
        <taxon>Mycobacterium avium complex (MAC)</taxon>
    </lineage>
</organism>
<protein>
    <submittedName>
        <fullName evidence="2">Uncharacterized protein</fullName>
    </submittedName>
</protein>
<gene>
    <name evidence="2" type="ORF">MPRI_45390</name>
</gene>
<evidence type="ECO:0000256" key="1">
    <source>
        <dbReference type="SAM" id="MobiDB-lite"/>
    </source>
</evidence>
<keyword evidence="3" id="KW-1185">Reference proteome</keyword>
<evidence type="ECO:0000313" key="2">
    <source>
        <dbReference type="EMBL" id="BBY72352.1"/>
    </source>
</evidence>
<sequence>MHGVDQQPEFASPNVFRGGQAGGEVTDGQSGHRFHDGTDAALGGKFGQRRELVEGARKVGVEAHHVDPRDAEFGHHVEVGPQRVHVGAGAHEESVAERDGYAAIVHRGEQILPERGVVLEGEGRVAEWHQRHALDGGRDAGAA</sequence>
<proteinExistence type="predicted"/>
<accession>A0ABN6AU65</accession>
<feature type="region of interest" description="Disordered" evidence="1">
    <location>
        <begin position="1"/>
        <end position="45"/>
    </location>
</feature>
<reference evidence="2 3" key="1">
    <citation type="journal article" date="2019" name="Emerg. Microbes Infect.">
        <title>Comprehensive subspecies identification of 175 nontuberculous mycobacteria species based on 7547 genomic profiles.</title>
        <authorList>
            <person name="Matsumoto Y."/>
            <person name="Kinjo T."/>
            <person name="Motooka D."/>
            <person name="Nabeya D."/>
            <person name="Jung N."/>
            <person name="Uechi K."/>
            <person name="Horii T."/>
            <person name="Iida T."/>
            <person name="Fujita J."/>
            <person name="Nakamura S."/>
        </authorList>
    </citation>
    <scope>NUCLEOTIDE SEQUENCE [LARGE SCALE GENOMIC DNA]</scope>
    <source>
        <strain evidence="2 3">JCM 30622</strain>
    </source>
</reference>